<dbReference type="STRING" id="583355.Caka_0769"/>
<gene>
    <name evidence="5" type="ordered locus">Caka_0769</name>
</gene>
<name>D5EPQ6_CORAD</name>
<dbReference type="SMART" id="SM00642">
    <property type="entry name" value="Aamy"/>
    <property type="match status" value="1"/>
</dbReference>
<accession>D5EPQ6</accession>
<dbReference type="PANTHER" id="PTHR38784">
    <property type="entry name" value="SUCROSE PHOSPHORYLASE"/>
    <property type="match status" value="1"/>
</dbReference>
<dbReference type="GO" id="GO:0016757">
    <property type="term" value="F:glycosyltransferase activity"/>
    <property type="evidence" value="ECO:0007669"/>
    <property type="project" value="UniProtKB-KW"/>
</dbReference>
<sequence>MIKSVSREQLRSVRHRLNHLYGGEAERLLERFFMMIGRYGVGGIETATPGEIWSEKDSVLITYADSIQSPQQGTPLRALESFAQEHLKGAIRTIHLLPFYPWSSDDGFSVIDYRAVEAGAGNWQDVEHLGKEFDLMFDLVLNHCSARSSWFKDFIAGIEPARHYFLNMDPKQDYSEVVRPRTSPLLTKTRTIDGEANVWTTFSADQVDLNWCNPEVLFEFIDILMFYISKGMRIVRMDAVAFVWKELGTNCIHLPETHEIVKLFRDIVDIIAPRTILLTETNVPHEENVSYFGYGDEAQMVYQFSLPPLLLHGLATANASFLTKWAQELAPPPEGCTFFNFTASHDGVGVRPIEGILPANEKKKLIKHVEKAGGKINWRSMPDGSKQPYELNITYYSALANNMDPELGARRFICSQALMLSLRGIPGVYLHSLTATPNYHEGVTETGINRRINRRKWDLDELDAHLSDDTTQMVFDTYLKMLRRRASHPAFHPDAEQHVFDIDPELFVHSRISINKDEVIFCVYNFTDREKTIVNPSTTELLKTTKKFYDILSGRSFGSGKKGIKLAPYQAMWLVPRT</sequence>
<evidence type="ECO:0000256" key="1">
    <source>
        <dbReference type="ARBA" id="ARBA00022676"/>
    </source>
</evidence>
<dbReference type="SUPFAM" id="SSF51445">
    <property type="entry name" value="(Trans)glycosidases"/>
    <property type="match status" value="1"/>
</dbReference>
<dbReference type="KEGG" id="caa:Caka_0769"/>
<dbReference type="InterPro" id="IPR006047">
    <property type="entry name" value="GH13_cat_dom"/>
</dbReference>
<keyword evidence="2" id="KW-0808">Transferase</keyword>
<dbReference type="SUPFAM" id="SSF51011">
    <property type="entry name" value="Glycosyl hydrolase domain"/>
    <property type="match status" value="1"/>
</dbReference>
<dbReference type="RefSeq" id="WP_013042517.1">
    <property type="nucleotide sequence ID" value="NC_014008.1"/>
</dbReference>
<protein>
    <submittedName>
        <fullName evidence="5">Alpha amylase catalytic region</fullName>
    </submittedName>
</protein>
<evidence type="ECO:0000313" key="6">
    <source>
        <dbReference type="Proteomes" id="UP000000925"/>
    </source>
</evidence>
<feature type="domain" description="Glycosyl hydrolase family 13 catalytic" evidence="4">
    <location>
        <begin position="79"/>
        <end position="485"/>
    </location>
</feature>
<feature type="binding site" evidence="3">
    <location>
        <position position="143"/>
    </location>
    <ligand>
        <name>substrate</name>
    </ligand>
</feature>
<evidence type="ECO:0000259" key="4">
    <source>
        <dbReference type="SMART" id="SM00642"/>
    </source>
</evidence>
<reference evidence="5 6" key="1">
    <citation type="journal article" date="2010" name="Stand. Genomic Sci.">
        <title>Complete genome sequence of Coraliomargarita akajimensis type strain (04OKA010-24).</title>
        <authorList>
            <person name="Mavromatis K."/>
            <person name="Abt B."/>
            <person name="Brambilla E."/>
            <person name="Lapidus A."/>
            <person name="Copeland A."/>
            <person name="Deshpande S."/>
            <person name="Nolan M."/>
            <person name="Lucas S."/>
            <person name="Tice H."/>
            <person name="Cheng J.F."/>
            <person name="Han C."/>
            <person name="Detter J.C."/>
            <person name="Woyke T."/>
            <person name="Goodwin L."/>
            <person name="Pitluck S."/>
            <person name="Held B."/>
            <person name="Brettin T."/>
            <person name="Tapia R."/>
            <person name="Ivanova N."/>
            <person name="Mikhailova N."/>
            <person name="Pati A."/>
            <person name="Liolios K."/>
            <person name="Chen A."/>
            <person name="Palaniappan K."/>
            <person name="Land M."/>
            <person name="Hauser L."/>
            <person name="Chang Y.J."/>
            <person name="Jeffries C.D."/>
            <person name="Rohde M."/>
            <person name="Goker M."/>
            <person name="Bristow J."/>
            <person name="Eisen J.A."/>
            <person name="Markowitz V."/>
            <person name="Hugenholtz P."/>
            <person name="Klenk H.P."/>
            <person name="Kyrpides N.C."/>
        </authorList>
    </citation>
    <scope>NUCLEOTIDE SEQUENCE [LARGE SCALE GENOMIC DNA]</scope>
    <source>
        <strain evidence="6">DSM 45221 / IAM 15411 / JCM 23193 / KCTC 12865</strain>
    </source>
</reference>
<evidence type="ECO:0000256" key="3">
    <source>
        <dbReference type="PIRSR" id="PIRSR003059-2"/>
    </source>
</evidence>
<dbReference type="PIRSF" id="PIRSF003059">
    <property type="entry name" value="Sucrose_phosphorylase"/>
    <property type="match status" value="1"/>
</dbReference>
<dbReference type="Proteomes" id="UP000000925">
    <property type="component" value="Chromosome"/>
</dbReference>
<dbReference type="Gene3D" id="2.60.40.1180">
    <property type="entry name" value="Golgi alpha-mannosidase II"/>
    <property type="match status" value="1"/>
</dbReference>
<keyword evidence="6" id="KW-1185">Reference proteome</keyword>
<dbReference type="Gene3D" id="3.20.20.80">
    <property type="entry name" value="Glycosidases"/>
    <property type="match status" value="1"/>
</dbReference>
<dbReference type="EMBL" id="CP001998">
    <property type="protein sequence ID" value="ADE53793.1"/>
    <property type="molecule type" value="Genomic_DNA"/>
</dbReference>
<organism evidence="5 6">
    <name type="scientific">Coraliomargarita akajimensis (strain DSM 45221 / IAM 15411 / JCM 23193 / KCTC 12865 / 04OKA010-24)</name>
    <dbReference type="NCBI Taxonomy" id="583355"/>
    <lineage>
        <taxon>Bacteria</taxon>
        <taxon>Pseudomonadati</taxon>
        <taxon>Verrucomicrobiota</taxon>
        <taxon>Opitutia</taxon>
        <taxon>Puniceicoccales</taxon>
        <taxon>Coraliomargaritaceae</taxon>
        <taxon>Coraliomargarita</taxon>
    </lineage>
</organism>
<dbReference type="InterPro" id="IPR033746">
    <property type="entry name" value="GGa_phosphorylase"/>
</dbReference>
<dbReference type="GO" id="GO:0005975">
    <property type="term" value="P:carbohydrate metabolic process"/>
    <property type="evidence" value="ECO:0007669"/>
    <property type="project" value="InterPro"/>
</dbReference>
<dbReference type="Gene3D" id="3.90.400.10">
    <property type="entry name" value="Oligo-1,6-glucosidase, Domain 2"/>
    <property type="match status" value="1"/>
</dbReference>
<dbReference type="HOGENOM" id="CLU_021358_0_0_0"/>
<dbReference type="OrthoDB" id="9805159at2"/>
<dbReference type="eggNOG" id="COG0366">
    <property type="taxonomic scope" value="Bacteria"/>
</dbReference>
<proteinExistence type="predicted"/>
<feature type="binding site" evidence="3">
    <location>
        <begin position="236"/>
        <end position="238"/>
    </location>
    <ligand>
        <name>substrate</name>
    </ligand>
</feature>
<feature type="binding site" evidence="3">
    <location>
        <begin position="345"/>
        <end position="346"/>
    </location>
    <ligand>
        <name>substrate</name>
    </ligand>
</feature>
<dbReference type="InterPro" id="IPR013780">
    <property type="entry name" value="Glyco_hydro_b"/>
</dbReference>
<dbReference type="CDD" id="cd11356">
    <property type="entry name" value="AmyAc_Sucrose_phosphorylase-like_1"/>
    <property type="match status" value="1"/>
</dbReference>
<dbReference type="CAZy" id="GH13">
    <property type="family name" value="Glycoside Hydrolase Family 13"/>
</dbReference>
<dbReference type="AlphaFoldDB" id="D5EPQ6"/>
<evidence type="ECO:0000256" key="2">
    <source>
        <dbReference type="ARBA" id="ARBA00022679"/>
    </source>
</evidence>
<dbReference type="InterPro" id="IPR017853">
    <property type="entry name" value="GH"/>
</dbReference>
<dbReference type="Pfam" id="PF00128">
    <property type="entry name" value="Alpha-amylase"/>
    <property type="match status" value="1"/>
</dbReference>
<keyword evidence="1" id="KW-0328">Glycosyltransferase</keyword>
<dbReference type="InterPro" id="IPR016377">
    <property type="entry name" value="Sucrose_GGa_phosphorylase-rel"/>
</dbReference>
<dbReference type="PANTHER" id="PTHR38784:SF1">
    <property type="entry name" value="SUCROSE PHOSPHORYLASE"/>
    <property type="match status" value="1"/>
</dbReference>
<evidence type="ECO:0000313" key="5">
    <source>
        <dbReference type="EMBL" id="ADE53793.1"/>
    </source>
</evidence>
<dbReference type="InterPro" id="IPR045857">
    <property type="entry name" value="O16G_dom_2"/>
</dbReference>
<feature type="binding site" evidence="3">
    <location>
        <position position="105"/>
    </location>
    <ligand>
        <name>substrate</name>
    </ligand>
</feature>
<feature type="binding site" evidence="3">
    <location>
        <position position="450"/>
    </location>
    <ligand>
        <name>substrate</name>
    </ligand>
</feature>